<dbReference type="Pfam" id="PF26002">
    <property type="entry name" value="Beta-barrel_AprE"/>
    <property type="match status" value="1"/>
</dbReference>
<evidence type="ECO:0000256" key="3">
    <source>
        <dbReference type="ARBA" id="ARBA00022448"/>
    </source>
</evidence>
<evidence type="ECO:0000256" key="4">
    <source>
        <dbReference type="ARBA" id="ARBA00022475"/>
    </source>
</evidence>
<dbReference type="InterPro" id="IPR006144">
    <property type="entry name" value="Secretion_HlyD_CS"/>
</dbReference>
<evidence type="ECO:0000256" key="9">
    <source>
        <dbReference type="RuleBase" id="RU365093"/>
    </source>
</evidence>
<dbReference type="Gene3D" id="2.40.30.170">
    <property type="match status" value="1"/>
</dbReference>
<dbReference type="EMBL" id="JSWE01000124">
    <property type="protein sequence ID" value="KIE05088.1"/>
    <property type="molecule type" value="Genomic_DNA"/>
</dbReference>
<evidence type="ECO:0000313" key="13">
    <source>
        <dbReference type="EMBL" id="KIE05088.1"/>
    </source>
</evidence>
<comment type="similarity">
    <text evidence="2 9">Belongs to the membrane fusion protein (MFP) (TC 8.A.1) family.</text>
</comment>
<feature type="domain" description="AprE-like beta-barrel" evidence="12">
    <location>
        <begin position="368"/>
        <end position="458"/>
    </location>
</feature>
<evidence type="ECO:0000259" key="12">
    <source>
        <dbReference type="Pfam" id="PF26002"/>
    </source>
</evidence>
<feature type="coiled-coil region" evidence="10">
    <location>
        <begin position="211"/>
        <end position="283"/>
    </location>
</feature>
<dbReference type="PANTHER" id="PTHR30386">
    <property type="entry name" value="MEMBRANE FUSION SUBUNIT OF EMRAB-TOLC MULTIDRUG EFFLUX PUMP"/>
    <property type="match status" value="1"/>
</dbReference>
<keyword evidence="5 9" id="KW-0997">Cell inner membrane</keyword>
<keyword evidence="7 9" id="KW-1133">Transmembrane helix</keyword>
<keyword evidence="3 9" id="KW-0813">Transport</keyword>
<dbReference type="GO" id="GO:0015562">
    <property type="term" value="F:efflux transmembrane transporter activity"/>
    <property type="evidence" value="ECO:0007669"/>
    <property type="project" value="InterPro"/>
</dbReference>
<dbReference type="Pfam" id="PF25994">
    <property type="entry name" value="HH_AprE"/>
    <property type="match status" value="1"/>
</dbReference>
<keyword evidence="4 9" id="KW-1003">Cell membrane</keyword>
<dbReference type="Proteomes" id="UP000031258">
    <property type="component" value="Unassembled WGS sequence"/>
</dbReference>
<accession>A0A0C1QLY9</accession>
<feature type="domain" description="AprE-like long alpha-helical hairpin" evidence="11">
    <location>
        <begin position="138"/>
        <end position="325"/>
    </location>
</feature>
<dbReference type="GO" id="GO:0005886">
    <property type="term" value="C:plasma membrane"/>
    <property type="evidence" value="ECO:0007669"/>
    <property type="project" value="UniProtKB-SubCell"/>
</dbReference>
<evidence type="ECO:0000313" key="14">
    <source>
        <dbReference type="Proteomes" id="UP000031258"/>
    </source>
</evidence>
<evidence type="ECO:0000256" key="10">
    <source>
        <dbReference type="SAM" id="Coils"/>
    </source>
</evidence>
<evidence type="ECO:0000256" key="5">
    <source>
        <dbReference type="ARBA" id="ARBA00022519"/>
    </source>
</evidence>
<keyword evidence="14" id="KW-1185">Reference proteome</keyword>
<feature type="transmembrane region" description="Helical" evidence="9">
    <location>
        <begin position="64"/>
        <end position="82"/>
    </location>
</feature>
<evidence type="ECO:0000259" key="11">
    <source>
        <dbReference type="Pfam" id="PF25994"/>
    </source>
</evidence>
<dbReference type="GO" id="GO:0009306">
    <property type="term" value="P:protein secretion"/>
    <property type="evidence" value="ECO:0007669"/>
    <property type="project" value="InterPro"/>
</dbReference>
<name>A0A0C1QLY9_9RICK</name>
<evidence type="ECO:0000256" key="7">
    <source>
        <dbReference type="ARBA" id="ARBA00022989"/>
    </source>
</evidence>
<evidence type="ECO:0000256" key="8">
    <source>
        <dbReference type="ARBA" id="ARBA00023136"/>
    </source>
</evidence>
<evidence type="ECO:0000256" key="1">
    <source>
        <dbReference type="ARBA" id="ARBA00004377"/>
    </source>
</evidence>
<keyword evidence="10" id="KW-0175">Coiled coil</keyword>
<evidence type="ECO:0000256" key="2">
    <source>
        <dbReference type="ARBA" id="ARBA00009477"/>
    </source>
</evidence>
<reference evidence="13 14" key="1">
    <citation type="submission" date="2014-11" db="EMBL/GenBank/DDBJ databases">
        <title>A Rickettsiales Symbiont of Amoebae With Ancient Features.</title>
        <authorList>
            <person name="Schulz F."/>
            <person name="Martijn J."/>
            <person name="Wascher F."/>
            <person name="Kostanjsek R."/>
            <person name="Ettema T.J."/>
            <person name="Horn M."/>
        </authorList>
    </citation>
    <scope>NUCLEOTIDE SEQUENCE [LARGE SCALE GENOMIC DNA]</scope>
    <source>
        <strain evidence="13 14">UWC36</strain>
    </source>
</reference>
<comment type="subcellular location">
    <subcellularLocation>
        <location evidence="1 9">Cell inner membrane</location>
        <topology evidence="1 9">Single-pass membrane protein</topology>
    </subcellularLocation>
</comment>
<dbReference type="InterPro" id="IPR010129">
    <property type="entry name" value="T1SS_HlyD"/>
</dbReference>
<dbReference type="PROSITE" id="PS00543">
    <property type="entry name" value="HLYD_FAMILY"/>
    <property type="match status" value="1"/>
</dbReference>
<dbReference type="InterPro" id="IPR058982">
    <property type="entry name" value="Beta-barrel_AprE"/>
</dbReference>
<dbReference type="STRING" id="86105.NF27_EY01840"/>
<dbReference type="InterPro" id="IPR050739">
    <property type="entry name" value="MFP"/>
</dbReference>
<proteinExistence type="inferred from homology"/>
<dbReference type="AlphaFoldDB" id="A0A0C1QLY9"/>
<keyword evidence="6 9" id="KW-0812">Transmembrane</keyword>
<comment type="caution">
    <text evidence="13">The sequence shown here is derived from an EMBL/GenBank/DDBJ whole genome shotgun (WGS) entry which is preliminary data.</text>
</comment>
<protein>
    <recommendedName>
        <fullName evidence="9">Membrane fusion protein (MFP) family protein</fullName>
    </recommendedName>
</protein>
<evidence type="ECO:0000256" key="6">
    <source>
        <dbReference type="ARBA" id="ARBA00022692"/>
    </source>
</evidence>
<dbReference type="NCBIfam" id="TIGR01843">
    <property type="entry name" value="type_I_hlyD"/>
    <property type="match status" value="1"/>
</dbReference>
<dbReference type="PANTHER" id="PTHR30386:SF17">
    <property type="entry name" value="ALKALINE PROTEASE SECRETION PROTEIN APRE"/>
    <property type="match status" value="1"/>
</dbReference>
<dbReference type="PRINTS" id="PR01490">
    <property type="entry name" value="RTXTOXIND"/>
</dbReference>
<sequence length="482" mass="54945">MYRGTAMRKNIISKLISFKGFVPAAKKLYEEINSFMKGATPEEAKYIMQHSLDLKKQIYKPIKFTFMVIGVAFGFFIVWGSLAPLDSAVIAPGHIVLSGNRKTIQHKEGGIIQAILVKDGEVVKENQPLVILNDTSDKARLQISLSRLRATKAIEQRLLAEKFDEEKIDFSDPIFDREVPEVEKIIKNQQSLFESKRKAYHGKKDIYNQKIVEQREQIKGSEAMLKSYESQHKILQEQYKNLETLFNKGYAKKTELLEQRRRVQELEGRVGQIKADIANAHEAISENQLHIISLENENQKEVDDELKETYSKILDLKEQYEADKDILERTVIKAPNAGIVTGLKFHTVGGVVGQGAPILEIIPQDDKLIVEAQVDPKDIESIREGLKAKVQLSAYKTRLVPRIDGEVIYVSADTVEDRSKQPPFYYVAKIEIKPEAIESINYDIKLQPGMPAETFIIKGERTFLQYLLSPILDSFHKAFKEK</sequence>
<organism evidence="13 14">
    <name type="scientific">Candidatus Jidaibacter acanthamoebae</name>
    <dbReference type="NCBI Taxonomy" id="86105"/>
    <lineage>
        <taxon>Bacteria</taxon>
        <taxon>Pseudomonadati</taxon>
        <taxon>Pseudomonadota</taxon>
        <taxon>Alphaproteobacteria</taxon>
        <taxon>Rickettsiales</taxon>
        <taxon>Candidatus Midichloriaceae</taxon>
        <taxon>Candidatus Jidaibacter</taxon>
    </lineage>
</organism>
<keyword evidence="8 9" id="KW-0472">Membrane</keyword>
<gene>
    <name evidence="13" type="ORF">NF27_EY01840</name>
</gene>
<dbReference type="InterPro" id="IPR058781">
    <property type="entry name" value="HH_AprE-like"/>
</dbReference>